<evidence type="ECO:0000256" key="7">
    <source>
        <dbReference type="ARBA" id="ARBA00022847"/>
    </source>
</evidence>
<evidence type="ECO:0000256" key="2">
    <source>
        <dbReference type="ARBA" id="ARBA00004236"/>
    </source>
</evidence>
<evidence type="ECO:0000313" key="16">
    <source>
        <dbReference type="Proteomes" id="UP000242715"/>
    </source>
</evidence>
<dbReference type="Pfam" id="PF01490">
    <property type="entry name" value="Aa_trans"/>
    <property type="match status" value="1"/>
</dbReference>
<name>A0A2Z6NJS0_TRISU</name>
<dbReference type="OrthoDB" id="40134at2759"/>
<dbReference type="PANTHER" id="PTHR48017">
    <property type="entry name" value="OS05G0424000 PROTEIN-RELATED"/>
    <property type="match status" value="1"/>
</dbReference>
<evidence type="ECO:0000256" key="8">
    <source>
        <dbReference type="ARBA" id="ARBA00022970"/>
    </source>
</evidence>
<gene>
    <name evidence="15" type="ORF">TSUD_91750</name>
</gene>
<keyword evidence="10 13" id="KW-0472">Membrane</keyword>
<organism evidence="15 16">
    <name type="scientific">Trifolium subterraneum</name>
    <name type="common">Subterranean clover</name>
    <dbReference type="NCBI Taxonomy" id="3900"/>
    <lineage>
        <taxon>Eukaryota</taxon>
        <taxon>Viridiplantae</taxon>
        <taxon>Streptophyta</taxon>
        <taxon>Embryophyta</taxon>
        <taxon>Tracheophyta</taxon>
        <taxon>Spermatophyta</taxon>
        <taxon>Magnoliopsida</taxon>
        <taxon>eudicotyledons</taxon>
        <taxon>Gunneridae</taxon>
        <taxon>Pentapetalae</taxon>
        <taxon>rosids</taxon>
        <taxon>fabids</taxon>
        <taxon>Fabales</taxon>
        <taxon>Fabaceae</taxon>
        <taxon>Papilionoideae</taxon>
        <taxon>50 kb inversion clade</taxon>
        <taxon>NPAAA clade</taxon>
        <taxon>Hologalegina</taxon>
        <taxon>IRL clade</taxon>
        <taxon>Trifolieae</taxon>
        <taxon>Trifolium</taxon>
    </lineage>
</organism>
<protein>
    <recommendedName>
        <fullName evidence="14">Amino acid transporter transmembrane domain-containing protein</fullName>
    </recommendedName>
</protein>
<dbReference type="InterPro" id="IPR013057">
    <property type="entry name" value="AA_transpt_TM"/>
</dbReference>
<comment type="similarity">
    <text evidence="3">Belongs to the amino acid/polyamine transporter 2 family. Amino acid/auxin permease (AAAP) (TC 2.A.18.1) subfamily.</text>
</comment>
<keyword evidence="6 13" id="KW-0812">Transmembrane</keyword>
<keyword evidence="9 13" id="KW-1133">Transmembrane helix</keyword>
<feature type="transmembrane region" description="Helical" evidence="13">
    <location>
        <begin position="53"/>
        <end position="72"/>
    </location>
</feature>
<evidence type="ECO:0000256" key="3">
    <source>
        <dbReference type="ARBA" id="ARBA00005590"/>
    </source>
</evidence>
<comment type="function">
    <text evidence="12">Carrier protein involved in proton-driven auxin influx. Mediates the formation of auxin gradient from developing leaves (site of auxin biosynthesis) to tips by contributing to the loading of auxin in vascular tissues and facilitating acropetal (base to tip) auxin transport within inner tissues of the root apex, and basipetal (tip to base) auxin transport within outer tissues of the root apex. May be involved in lateral roots and nodules formation.</text>
</comment>
<evidence type="ECO:0000259" key="14">
    <source>
        <dbReference type="Pfam" id="PF01490"/>
    </source>
</evidence>
<evidence type="ECO:0000256" key="12">
    <source>
        <dbReference type="ARBA" id="ARBA00045588"/>
    </source>
</evidence>
<keyword evidence="5" id="KW-1003">Cell membrane</keyword>
<evidence type="ECO:0000256" key="5">
    <source>
        <dbReference type="ARBA" id="ARBA00022475"/>
    </source>
</evidence>
<feature type="transmembrane region" description="Helical" evidence="13">
    <location>
        <begin position="6"/>
        <end position="24"/>
    </location>
</feature>
<keyword evidence="4" id="KW-0813">Transport</keyword>
<evidence type="ECO:0000256" key="1">
    <source>
        <dbReference type="ARBA" id="ARBA00004127"/>
    </source>
</evidence>
<feature type="transmembrane region" description="Helical" evidence="13">
    <location>
        <begin position="291"/>
        <end position="311"/>
    </location>
</feature>
<feature type="transmembrane region" description="Helical" evidence="13">
    <location>
        <begin position="125"/>
        <end position="146"/>
    </location>
</feature>
<dbReference type="GO" id="GO:0006865">
    <property type="term" value="P:amino acid transport"/>
    <property type="evidence" value="ECO:0007669"/>
    <property type="project" value="UniProtKB-KW"/>
</dbReference>
<keyword evidence="7" id="KW-0769">Symport</keyword>
<keyword evidence="16" id="KW-1185">Reference proteome</keyword>
<evidence type="ECO:0000256" key="9">
    <source>
        <dbReference type="ARBA" id="ARBA00022989"/>
    </source>
</evidence>
<feature type="transmembrane region" description="Helical" evidence="13">
    <location>
        <begin position="350"/>
        <end position="370"/>
    </location>
</feature>
<sequence length="385" mass="42668">MWAWGSVCLSIAFIWQLYTIFLLIELHESASGKRHSRYLFLAMSAFGERLGKVAALFPVMYLSGGTCVILIITGGGTMKQLFTILCENDNGVKTCSAHSLSGPEWFLVFTCAAILVAQLPNLNSVAIVSLMGAVASITYCTLFWLLSVKKGRPEGVSYNTTLESQDSLTVMKTSDIMNAIGIIVLAFRGHNVVLEIQGTLPSNFRETSKEPMRKGIIIAYILIAMLDRGLLAAFPQFHKQQVTKFLMGAIYVLVIIHCLSSYQVYAMPVFDNLELRYTILKYKKCPQWLRTCFRLVLGGITFFIAVTFPFLPSLVALLGGITLVPVTYAYPCFMWLAIKKPRTKGAMWCFNLILGCLGMLLSVLLVAAAIRTLTDKGLNANFFKP</sequence>
<dbReference type="Proteomes" id="UP000242715">
    <property type="component" value="Unassembled WGS sequence"/>
</dbReference>
<evidence type="ECO:0000256" key="11">
    <source>
        <dbReference type="ARBA" id="ARBA00023294"/>
    </source>
</evidence>
<proteinExistence type="inferred from homology"/>
<evidence type="ECO:0000256" key="6">
    <source>
        <dbReference type="ARBA" id="ARBA00022692"/>
    </source>
</evidence>
<dbReference type="EMBL" id="DF974007">
    <property type="protein sequence ID" value="GAU43996.1"/>
    <property type="molecule type" value="Genomic_DNA"/>
</dbReference>
<reference evidence="16" key="1">
    <citation type="journal article" date="2017" name="Front. Plant Sci.">
        <title>Climate Clever Clovers: New Paradigm to Reduce the Environmental Footprint of Ruminants by Breeding Low Methanogenic Forages Utilizing Haplotype Variation.</title>
        <authorList>
            <person name="Kaur P."/>
            <person name="Appels R."/>
            <person name="Bayer P.E."/>
            <person name="Keeble-Gagnere G."/>
            <person name="Wang J."/>
            <person name="Hirakawa H."/>
            <person name="Shirasawa K."/>
            <person name="Vercoe P."/>
            <person name="Stefanova K."/>
            <person name="Durmic Z."/>
            <person name="Nichols P."/>
            <person name="Revell C."/>
            <person name="Isobe S.N."/>
            <person name="Edwards D."/>
            <person name="Erskine W."/>
        </authorList>
    </citation>
    <scope>NUCLEOTIDE SEQUENCE [LARGE SCALE GENOMIC DNA]</scope>
    <source>
        <strain evidence="16">cv. Daliak</strain>
    </source>
</reference>
<evidence type="ECO:0000256" key="4">
    <source>
        <dbReference type="ARBA" id="ARBA00022448"/>
    </source>
</evidence>
<dbReference type="GO" id="GO:0009734">
    <property type="term" value="P:auxin-activated signaling pathway"/>
    <property type="evidence" value="ECO:0007669"/>
    <property type="project" value="UniProtKB-KW"/>
</dbReference>
<feature type="domain" description="Amino acid transporter transmembrane" evidence="14">
    <location>
        <begin position="2"/>
        <end position="370"/>
    </location>
</feature>
<evidence type="ECO:0000313" key="15">
    <source>
        <dbReference type="EMBL" id="GAU43996.1"/>
    </source>
</evidence>
<feature type="transmembrane region" description="Helical" evidence="13">
    <location>
        <begin position="215"/>
        <end position="234"/>
    </location>
</feature>
<dbReference type="GO" id="GO:0005886">
    <property type="term" value="C:plasma membrane"/>
    <property type="evidence" value="ECO:0007669"/>
    <property type="project" value="UniProtKB-SubCell"/>
</dbReference>
<dbReference type="GO" id="GO:0012505">
    <property type="term" value="C:endomembrane system"/>
    <property type="evidence" value="ECO:0007669"/>
    <property type="project" value="UniProtKB-SubCell"/>
</dbReference>
<evidence type="ECO:0000256" key="10">
    <source>
        <dbReference type="ARBA" id="ARBA00023136"/>
    </source>
</evidence>
<keyword evidence="8" id="KW-0029">Amino-acid transport</keyword>
<comment type="subcellular location">
    <subcellularLocation>
        <location evidence="2">Cell membrane</location>
    </subcellularLocation>
    <subcellularLocation>
        <location evidence="1">Endomembrane system</location>
        <topology evidence="1">Multi-pass membrane protein</topology>
    </subcellularLocation>
</comment>
<evidence type="ECO:0000256" key="13">
    <source>
        <dbReference type="SAM" id="Phobius"/>
    </source>
</evidence>
<accession>A0A2Z6NJS0</accession>
<feature type="transmembrane region" description="Helical" evidence="13">
    <location>
        <begin position="246"/>
        <end position="270"/>
    </location>
</feature>
<dbReference type="GO" id="GO:0015293">
    <property type="term" value="F:symporter activity"/>
    <property type="evidence" value="ECO:0007669"/>
    <property type="project" value="UniProtKB-KW"/>
</dbReference>
<dbReference type="AlphaFoldDB" id="A0A2Z6NJS0"/>
<feature type="transmembrane region" description="Helical" evidence="13">
    <location>
        <begin position="317"/>
        <end position="338"/>
    </location>
</feature>
<keyword evidence="11" id="KW-0927">Auxin signaling pathway</keyword>